<evidence type="ECO:0000313" key="8">
    <source>
        <dbReference type="Proteomes" id="UP000018467"/>
    </source>
</evidence>
<feature type="transmembrane region" description="Helical" evidence="6">
    <location>
        <begin position="15"/>
        <end position="33"/>
    </location>
</feature>
<evidence type="ECO:0000313" key="7">
    <source>
        <dbReference type="Ensembl" id="ENSAMXP00000039306.1"/>
    </source>
</evidence>
<evidence type="ECO:0000256" key="4">
    <source>
        <dbReference type="ARBA" id="ARBA00023136"/>
    </source>
</evidence>
<dbReference type="Ensembl" id="ENSAMXT00000038304.1">
    <property type="protein sequence ID" value="ENSAMXP00000039306.1"/>
    <property type="gene ID" value="ENSAMXG00000029400.1"/>
</dbReference>
<sequence length="124" mass="14231">MAKTDGSAYFRRSSLFWILAITLSMGYYTWAVFWPQQVPYDSLGPLGAFTKHLVNEHYSLLYKGWWAVWAIHTVEALVGLKICGDKGIDSSIARLLWFSQTVFFGFASLGLLIKYKPDRRSKQQ</sequence>
<dbReference type="InParanoid" id="A0A3B1JBR9"/>
<evidence type="ECO:0000256" key="5">
    <source>
        <dbReference type="ARBA" id="ARBA00034834"/>
    </source>
</evidence>
<proteinExistence type="predicted"/>
<reference evidence="7" key="4">
    <citation type="submission" date="2025-09" db="UniProtKB">
        <authorList>
            <consortium name="Ensembl"/>
        </authorList>
    </citation>
    <scope>IDENTIFICATION</scope>
</reference>
<dbReference type="GO" id="GO:0016020">
    <property type="term" value="C:membrane"/>
    <property type="evidence" value="ECO:0007669"/>
    <property type="project" value="UniProtKB-SubCell"/>
</dbReference>
<dbReference type="CTD" id="80195"/>
<reference evidence="8" key="1">
    <citation type="submission" date="2013-03" db="EMBL/GenBank/DDBJ databases">
        <authorList>
            <person name="Jeffery W."/>
            <person name="Warren W."/>
            <person name="Wilson R.K."/>
        </authorList>
    </citation>
    <scope>NUCLEOTIDE SEQUENCE</scope>
    <source>
        <strain evidence="8">female</strain>
    </source>
</reference>
<dbReference type="GeneTree" id="ENSGT00390000016042"/>
<dbReference type="RefSeq" id="XP_007248571.2">
    <property type="nucleotide sequence ID" value="XM_007248509.4"/>
</dbReference>
<organism evidence="7 8">
    <name type="scientific">Astyanax mexicanus</name>
    <name type="common">Blind cave fish</name>
    <name type="synonym">Astyanax fasciatus mexicanus</name>
    <dbReference type="NCBI Taxonomy" id="7994"/>
    <lineage>
        <taxon>Eukaryota</taxon>
        <taxon>Metazoa</taxon>
        <taxon>Chordata</taxon>
        <taxon>Craniata</taxon>
        <taxon>Vertebrata</taxon>
        <taxon>Euteleostomi</taxon>
        <taxon>Actinopterygii</taxon>
        <taxon>Neopterygii</taxon>
        <taxon>Teleostei</taxon>
        <taxon>Ostariophysi</taxon>
        <taxon>Characiformes</taxon>
        <taxon>Characoidei</taxon>
        <taxon>Acestrorhamphidae</taxon>
        <taxon>Acestrorhamphinae</taxon>
        <taxon>Astyanax</taxon>
    </lineage>
</organism>
<keyword evidence="8" id="KW-1185">Reference proteome</keyword>
<evidence type="ECO:0000256" key="1">
    <source>
        <dbReference type="ARBA" id="ARBA00004141"/>
    </source>
</evidence>
<evidence type="ECO:0000256" key="3">
    <source>
        <dbReference type="ARBA" id="ARBA00022989"/>
    </source>
</evidence>
<dbReference type="Bgee" id="ENSAMXG00000029400">
    <property type="expression patterns" value="Expressed in liver and 14 other cell types or tissues"/>
</dbReference>
<keyword evidence="3 6" id="KW-1133">Transmembrane helix</keyword>
<accession>A0A3B1JBR9</accession>
<dbReference type="InterPro" id="IPR028110">
    <property type="entry name" value="TMEM254"/>
</dbReference>
<dbReference type="PANTHER" id="PTHR34104:SF3">
    <property type="entry name" value="TRANSMEMBRANE PROTEIN 254"/>
    <property type="match status" value="1"/>
</dbReference>
<evidence type="ECO:0000256" key="6">
    <source>
        <dbReference type="SAM" id="Phobius"/>
    </source>
</evidence>
<protein>
    <recommendedName>
        <fullName evidence="5">Transmembrane protein 254</fullName>
    </recommendedName>
</protein>
<dbReference type="KEGG" id="amex:103046767"/>
<name>A0A3B1JBR9_ASTMX</name>
<dbReference type="Pfam" id="PF14934">
    <property type="entry name" value="TMEM254"/>
    <property type="match status" value="1"/>
</dbReference>
<dbReference type="AlphaFoldDB" id="A0A3B1JBR9"/>
<keyword evidence="2 6" id="KW-0812">Transmembrane</keyword>
<comment type="subcellular location">
    <subcellularLocation>
        <location evidence="1">Membrane</location>
        <topology evidence="1">Multi-pass membrane protein</topology>
    </subcellularLocation>
</comment>
<feature type="transmembrane region" description="Helical" evidence="6">
    <location>
        <begin position="95"/>
        <end position="113"/>
    </location>
</feature>
<keyword evidence="4 6" id="KW-0472">Membrane</keyword>
<dbReference type="GeneID" id="103046767"/>
<reference evidence="8" key="2">
    <citation type="journal article" date="2014" name="Nat. Commun.">
        <title>The cavefish genome reveals candidate genes for eye loss.</title>
        <authorList>
            <person name="McGaugh S.E."/>
            <person name="Gross J.B."/>
            <person name="Aken B."/>
            <person name="Blin M."/>
            <person name="Borowsky R."/>
            <person name="Chalopin D."/>
            <person name="Hinaux H."/>
            <person name="Jeffery W.R."/>
            <person name="Keene A."/>
            <person name="Ma L."/>
            <person name="Minx P."/>
            <person name="Murphy D."/>
            <person name="O'Quin K.E."/>
            <person name="Retaux S."/>
            <person name="Rohner N."/>
            <person name="Searle S.M."/>
            <person name="Stahl B.A."/>
            <person name="Tabin C."/>
            <person name="Volff J.N."/>
            <person name="Yoshizawa M."/>
            <person name="Warren W.C."/>
        </authorList>
    </citation>
    <scope>NUCLEOTIDE SEQUENCE [LARGE SCALE GENOMIC DNA]</scope>
    <source>
        <strain evidence="8">female</strain>
    </source>
</reference>
<dbReference type="Proteomes" id="UP000018467">
    <property type="component" value="Unassembled WGS sequence"/>
</dbReference>
<dbReference type="PANTHER" id="PTHR34104">
    <property type="entry name" value="TRANSMEMBRANE PROTEIN 254"/>
    <property type="match status" value="1"/>
</dbReference>
<reference evidence="7" key="3">
    <citation type="submission" date="2025-08" db="UniProtKB">
        <authorList>
            <consortium name="Ensembl"/>
        </authorList>
    </citation>
    <scope>IDENTIFICATION</scope>
</reference>
<evidence type="ECO:0000256" key="2">
    <source>
        <dbReference type="ARBA" id="ARBA00022692"/>
    </source>
</evidence>
<dbReference type="STRING" id="7994.ENSAMXP00000039306"/>